<name>A0AAV2FWI3_9ROSI</name>
<evidence type="ECO:0000313" key="1">
    <source>
        <dbReference type="EMBL" id="CAL1401920.1"/>
    </source>
</evidence>
<reference evidence="1 2" key="1">
    <citation type="submission" date="2024-04" db="EMBL/GenBank/DDBJ databases">
        <authorList>
            <person name="Fracassetti M."/>
        </authorList>
    </citation>
    <scope>NUCLEOTIDE SEQUENCE [LARGE SCALE GENOMIC DNA]</scope>
</reference>
<dbReference type="AlphaFoldDB" id="A0AAV2FWI3"/>
<proteinExistence type="predicted"/>
<sequence>MLFSLIFDSNIFSFYSIYASRVTALLQPSSLSLSQAVRTLGGDNCPGKVHRHLKRIFCSAQLQLWLGEGSEERNDFKGKVCREFKQSFSALRIRDMALRVVRQGSRL</sequence>
<dbReference type="Proteomes" id="UP001497516">
    <property type="component" value="Chromosome 7"/>
</dbReference>
<organism evidence="1 2">
    <name type="scientific">Linum trigynum</name>
    <dbReference type="NCBI Taxonomy" id="586398"/>
    <lineage>
        <taxon>Eukaryota</taxon>
        <taxon>Viridiplantae</taxon>
        <taxon>Streptophyta</taxon>
        <taxon>Embryophyta</taxon>
        <taxon>Tracheophyta</taxon>
        <taxon>Spermatophyta</taxon>
        <taxon>Magnoliopsida</taxon>
        <taxon>eudicotyledons</taxon>
        <taxon>Gunneridae</taxon>
        <taxon>Pentapetalae</taxon>
        <taxon>rosids</taxon>
        <taxon>fabids</taxon>
        <taxon>Malpighiales</taxon>
        <taxon>Linaceae</taxon>
        <taxon>Linum</taxon>
    </lineage>
</organism>
<gene>
    <name evidence="1" type="ORF">LTRI10_LOCUS41956</name>
</gene>
<dbReference type="EMBL" id="OZ034820">
    <property type="protein sequence ID" value="CAL1401920.1"/>
    <property type="molecule type" value="Genomic_DNA"/>
</dbReference>
<accession>A0AAV2FWI3</accession>
<keyword evidence="2" id="KW-1185">Reference proteome</keyword>
<protein>
    <submittedName>
        <fullName evidence="1">Uncharacterized protein</fullName>
    </submittedName>
</protein>
<evidence type="ECO:0000313" key="2">
    <source>
        <dbReference type="Proteomes" id="UP001497516"/>
    </source>
</evidence>